<dbReference type="SUPFAM" id="SSF48179">
    <property type="entry name" value="6-phosphogluconate dehydrogenase C-terminal domain-like"/>
    <property type="match status" value="1"/>
</dbReference>
<dbReference type="InterPro" id="IPR001163">
    <property type="entry name" value="Sm_dom_euk/arc"/>
</dbReference>
<evidence type="ECO:0000256" key="2">
    <source>
        <dbReference type="ARBA" id="ARBA00006601"/>
    </source>
</evidence>
<dbReference type="EC" id="1.1.1.22" evidence="3"/>
<dbReference type="InterPro" id="IPR017476">
    <property type="entry name" value="UDP-Glc/GDP-Man"/>
</dbReference>
<dbReference type="PIRSF" id="PIRSF000124">
    <property type="entry name" value="UDPglc_GDPman_dh"/>
    <property type="match status" value="1"/>
</dbReference>
<dbReference type="InterPro" id="IPR028356">
    <property type="entry name" value="UDPglc_DH_euk"/>
</dbReference>
<dbReference type="Pfam" id="PF03721">
    <property type="entry name" value="UDPG_MGDP_dh_N"/>
    <property type="match status" value="1"/>
</dbReference>
<evidence type="ECO:0000259" key="7">
    <source>
        <dbReference type="PROSITE" id="PS52002"/>
    </source>
</evidence>
<name>A0ABQ8PLK4_9FUNG</name>
<evidence type="ECO:0000256" key="1">
    <source>
        <dbReference type="ARBA" id="ARBA00004701"/>
    </source>
</evidence>
<comment type="similarity">
    <text evidence="2">Belongs to the UDP-glucose/GDP-mannose dehydrogenase family.</text>
</comment>
<evidence type="ECO:0000256" key="4">
    <source>
        <dbReference type="ARBA" id="ARBA00023002"/>
    </source>
</evidence>
<evidence type="ECO:0000313" key="9">
    <source>
        <dbReference type="Proteomes" id="UP001151295"/>
    </source>
</evidence>
<proteinExistence type="inferred from homology"/>
<dbReference type="InterPro" id="IPR028357">
    <property type="entry name" value="UDPglc_DH_bac"/>
</dbReference>
<dbReference type="Gene3D" id="1.20.5.100">
    <property type="entry name" value="Cytochrome c1, transmembrane anchor, C-terminal"/>
    <property type="match status" value="1"/>
</dbReference>
<dbReference type="InterPro" id="IPR014027">
    <property type="entry name" value="UDP-Glc/GDP-Man_DH_C"/>
</dbReference>
<dbReference type="InterPro" id="IPR014026">
    <property type="entry name" value="UDP-Glc/GDP-Man_DH_dimer"/>
</dbReference>
<feature type="domain" description="Sm" evidence="7">
    <location>
        <begin position="486"/>
        <end position="562"/>
    </location>
</feature>
<dbReference type="PANTHER" id="PTHR11374">
    <property type="entry name" value="UDP-GLUCOSE DEHYDROGENASE/UDP-MANNAC DEHYDROGENASE"/>
    <property type="match status" value="1"/>
</dbReference>
<dbReference type="SUPFAM" id="SSF51735">
    <property type="entry name" value="NAD(P)-binding Rossmann-fold domains"/>
    <property type="match status" value="1"/>
</dbReference>
<dbReference type="Pfam" id="PF01423">
    <property type="entry name" value="LSM"/>
    <property type="match status" value="1"/>
</dbReference>
<dbReference type="SMART" id="SM00651">
    <property type="entry name" value="Sm"/>
    <property type="match status" value="1"/>
</dbReference>
<dbReference type="InterPro" id="IPR034103">
    <property type="entry name" value="Lsm8"/>
</dbReference>
<evidence type="ECO:0000256" key="3">
    <source>
        <dbReference type="ARBA" id="ARBA00012954"/>
    </source>
</evidence>
<comment type="pathway">
    <text evidence="1">Nucleotide-sugar biosynthesis; UDP-alpha-D-glucuronate biosynthesis; UDP-alpha-D-glucuronate from UDP-alpha-D-glucose: step 1/1.</text>
</comment>
<dbReference type="InterPro" id="IPR001732">
    <property type="entry name" value="UDP-Glc/GDP-Man_DH_N"/>
</dbReference>
<evidence type="ECO:0000256" key="5">
    <source>
        <dbReference type="ARBA" id="ARBA00023027"/>
    </source>
</evidence>
<dbReference type="SUPFAM" id="SSF50182">
    <property type="entry name" value="Sm-like ribonucleoproteins"/>
    <property type="match status" value="1"/>
</dbReference>
<dbReference type="Pfam" id="PF00984">
    <property type="entry name" value="UDPG_MGDP_dh"/>
    <property type="match status" value="1"/>
</dbReference>
<dbReference type="InterPro" id="IPR047575">
    <property type="entry name" value="Sm"/>
</dbReference>
<keyword evidence="4" id="KW-0560">Oxidoreductase</keyword>
<evidence type="ECO:0000313" key="8">
    <source>
        <dbReference type="EMBL" id="KAJ1991674.1"/>
    </source>
</evidence>
<comment type="caution">
    <text evidence="8">The sequence shown here is derived from an EMBL/GenBank/DDBJ whole genome shotgun (WGS) entry which is preliminary data.</text>
</comment>
<dbReference type="InterPro" id="IPR008927">
    <property type="entry name" value="6-PGluconate_DH-like_C_sf"/>
</dbReference>
<accession>A0ABQ8PLK4</accession>
<dbReference type="PROSITE" id="PS52002">
    <property type="entry name" value="SM"/>
    <property type="match status" value="1"/>
</dbReference>
<dbReference type="InterPro" id="IPR036291">
    <property type="entry name" value="NAD(P)-bd_dom_sf"/>
</dbReference>
<sequence>MAQKCPDIQFTVVDTDAKRIAAWKSSSLPVYEPGLDKIVESRRGVNLHFSADIDSAIYKADIVLIAVNTPTLAQPNNSISNGLAAALDLTGIEECARRIAQVARHSKIVIEKSTVPCKTGDFISNILDRYGHPGVMFDVLSNPEFLSEGTAIQDLLEPDRVIIGGKRGTEHAQKALASIYAQWVSTDRIVTMDLWSAELAKLASNAILAQRVSSINAISALCEATGANISDVARGCSMDSRIGSQFLRPSIGFGGSCFHKDVASLVWLCESLGLYEVGKYWQQVLRINEYQKTRFVTRMAQVVDGGLLNKRIACLGFAYKGGTRDTRNTPAATICSALLEHGAQLSIYDPKVPGQSIIEHLKEPQNMPAETIAASSIASPFSPVFSAHDTTTSNVHICTSVYEAIANAHVVAVLTAWEEFQNIDWYRVSKLACNPAYVFDGQLVVKDPAALKGLGLHVIAIGSPAQPIPDFSLGPDEIKEKAEAFIGMSQLQSYVDHKVSVIMNDGRLVVGMLRGLDQTTNIIMQECQERIFSEDEGVEIVDLGLYLIRGDNIAVVGLVDEEADAAMDYETIRGAPLQPIRH</sequence>
<keyword evidence="9" id="KW-1185">Reference proteome</keyword>
<dbReference type="PANTHER" id="PTHR11374:SF3">
    <property type="entry name" value="UDP-GLUCOSE 6-DEHYDROGENASE"/>
    <property type="match status" value="1"/>
</dbReference>
<dbReference type="InterPro" id="IPR036220">
    <property type="entry name" value="UDP-Glc/GDP-Man_DH_C_sf"/>
</dbReference>
<dbReference type="EMBL" id="JANBQD010000035">
    <property type="protein sequence ID" value="KAJ1991674.1"/>
    <property type="molecule type" value="Genomic_DNA"/>
</dbReference>
<dbReference type="Pfam" id="PF03720">
    <property type="entry name" value="UDPG_MGDP_dh_C"/>
    <property type="match status" value="1"/>
</dbReference>
<keyword evidence="5" id="KW-0520">NAD</keyword>
<dbReference type="SMART" id="SM00984">
    <property type="entry name" value="UDPG_MGDP_dh_C"/>
    <property type="match status" value="1"/>
</dbReference>
<dbReference type="CDD" id="cd01727">
    <property type="entry name" value="LSm8"/>
    <property type="match status" value="1"/>
</dbReference>
<gene>
    <name evidence="8" type="ORF">EDC05_003299</name>
</gene>
<protein>
    <recommendedName>
        <fullName evidence="3">UDP-glucose 6-dehydrogenase</fullName>
        <ecNumber evidence="3">1.1.1.22</ecNumber>
    </recommendedName>
</protein>
<reference evidence="8" key="1">
    <citation type="submission" date="2022-07" db="EMBL/GenBank/DDBJ databases">
        <title>Phylogenomic reconstructions and comparative analyses of Kickxellomycotina fungi.</title>
        <authorList>
            <person name="Reynolds N.K."/>
            <person name="Stajich J.E."/>
            <person name="Barry K."/>
            <person name="Grigoriev I.V."/>
            <person name="Crous P."/>
            <person name="Smith M.E."/>
        </authorList>
    </citation>
    <scope>NUCLEOTIDE SEQUENCE</scope>
    <source>
        <strain evidence="8">BCRC 34882</strain>
    </source>
</reference>
<dbReference type="InterPro" id="IPR010920">
    <property type="entry name" value="LSM_dom_sf"/>
</dbReference>
<comment type="catalytic activity">
    <reaction evidence="6">
        <text>UDP-alpha-D-glucose + 2 NAD(+) + H2O = UDP-alpha-D-glucuronate + 2 NADH + 3 H(+)</text>
        <dbReference type="Rhea" id="RHEA:23596"/>
        <dbReference type="ChEBI" id="CHEBI:15377"/>
        <dbReference type="ChEBI" id="CHEBI:15378"/>
        <dbReference type="ChEBI" id="CHEBI:57540"/>
        <dbReference type="ChEBI" id="CHEBI:57945"/>
        <dbReference type="ChEBI" id="CHEBI:58052"/>
        <dbReference type="ChEBI" id="CHEBI:58885"/>
        <dbReference type="EC" id="1.1.1.22"/>
    </reaction>
</comment>
<dbReference type="SUPFAM" id="SSF52413">
    <property type="entry name" value="UDP-glucose/GDP-mannose dehydrogenase C-terminal domain"/>
    <property type="match status" value="1"/>
</dbReference>
<dbReference type="PIRSF" id="PIRSF500134">
    <property type="entry name" value="UDPglc_DH_bac"/>
    <property type="match status" value="1"/>
</dbReference>
<dbReference type="Gene3D" id="2.30.30.100">
    <property type="match status" value="1"/>
</dbReference>
<dbReference type="Proteomes" id="UP001151295">
    <property type="component" value="Unassembled WGS sequence"/>
</dbReference>
<organism evidence="8 9">
    <name type="scientific">Coemansia umbellata</name>
    <dbReference type="NCBI Taxonomy" id="1424467"/>
    <lineage>
        <taxon>Eukaryota</taxon>
        <taxon>Fungi</taxon>
        <taxon>Fungi incertae sedis</taxon>
        <taxon>Zoopagomycota</taxon>
        <taxon>Kickxellomycotina</taxon>
        <taxon>Kickxellomycetes</taxon>
        <taxon>Kickxellales</taxon>
        <taxon>Kickxellaceae</taxon>
        <taxon>Coemansia</taxon>
    </lineage>
</organism>
<dbReference type="NCBIfam" id="TIGR03026">
    <property type="entry name" value="NDP-sugDHase"/>
    <property type="match status" value="1"/>
</dbReference>
<evidence type="ECO:0000256" key="6">
    <source>
        <dbReference type="ARBA" id="ARBA00047473"/>
    </source>
</evidence>
<dbReference type="Gene3D" id="3.40.50.720">
    <property type="entry name" value="NAD(P)-binding Rossmann-like Domain"/>
    <property type="match status" value="2"/>
</dbReference>